<name>A0A0B5A0V8_9CAUD</name>
<proteinExistence type="predicted"/>
<feature type="transmembrane region" description="Helical" evidence="1">
    <location>
        <begin position="40"/>
        <end position="63"/>
    </location>
</feature>
<reference evidence="2 3" key="1">
    <citation type="submission" date="2014-12" db="EMBL/GenBank/DDBJ databases">
        <authorList>
            <person name="Cote D."/>
            <person name="Daigle Z."/>
            <person name="Borges K.M."/>
            <person name="Adams S.D."/>
            <person name="Alvey R.M."/>
            <person name="Barekzi N."/>
            <person name="Beal Z.N."/>
            <person name="Briggs L.A."/>
            <person name="Brown T."/>
            <person name="Coomans R.J."/>
            <person name="D'Elia T."/>
            <person name="Doss J.H."/>
            <person name="Ellsworth J.A."/>
            <person name="Ettinger W.F."/>
            <person name="Fox D.J."/>
            <person name="Gauthier D.T."/>
            <person name="Andriolo J.M."/>
            <person name="Grubb S."/>
            <person name="Gugssa A.H."/>
            <person name="Hauser C.R."/>
            <person name="Hull A.K."/>
            <person name="Jackson N."/>
            <person name="Kart M.U."/>
            <person name="Korey C.A."/>
            <person name="Makemson J."/>
            <person name="McKinney A.L."/>
            <person name="Nelson P.R."/>
            <person name="Newman R.H."/>
            <person name="Powell G."/>
            <person name="Rodriguez-Lanetty M."/>
            <person name="Royer D."/>
            <person name="Sabila M.H."/>
            <person name="Sadana R."/>
            <person name="Saha S."/>
            <person name="Sangster N."/>
            <person name="Slowan-Pomeroy T."/>
            <person name="Urbinati C.R."/>
            <person name="Ward R.E."/>
            <person name="Warner M."/>
            <person name="Williamson B."/>
            <person name="Biederman B."/>
            <person name="Cresawn S.G."/>
            <person name="Bowman C.A."/>
            <person name="Russell D.A."/>
            <person name="Pope W.H."/>
            <person name="Jacobs-Sera D."/>
            <person name="Hendrix R.W."/>
            <person name="Hatfull G.H."/>
        </authorList>
    </citation>
    <scope>NUCLEOTIDE SEQUENCE [LARGE SCALE GENOMIC DNA]</scope>
</reference>
<dbReference type="OrthoDB" id="16350at10239"/>
<accession>A0A0B5A0V8</accession>
<keyword evidence="1" id="KW-0472">Membrane</keyword>
<dbReference type="EMBL" id="KP273225">
    <property type="protein sequence ID" value="AJD82453.1"/>
    <property type="molecule type" value="Genomic_DNA"/>
</dbReference>
<protein>
    <recommendedName>
        <fullName evidence="4">DUF2510 domain-containing protein</fullName>
    </recommendedName>
</protein>
<organism evidence="2 3">
    <name type="scientific">Mycobacterium phage Sheen</name>
    <dbReference type="NCBI Taxonomy" id="1589274"/>
    <lineage>
        <taxon>Viruses</taxon>
        <taxon>Duplodnaviria</taxon>
        <taxon>Heunggongvirae</taxon>
        <taxon>Uroviricota</taxon>
        <taxon>Caudoviricetes</taxon>
        <taxon>Sheenvirus</taxon>
        <taxon>Sheenvirus Sheen</taxon>
    </lineage>
</organism>
<dbReference type="Proteomes" id="UP000031723">
    <property type="component" value="Segment"/>
</dbReference>
<keyword evidence="3" id="KW-1185">Reference proteome</keyword>
<dbReference type="GeneID" id="26635414"/>
<evidence type="ECO:0000256" key="1">
    <source>
        <dbReference type="SAM" id="Phobius"/>
    </source>
</evidence>
<evidence type="ECO:0000313" key="2">
    <source>
        <dbReference type="EMBL" id="AJD82453.1"/>
    </source>
</evidence>
<gene>
    <name evidence="2" type="primary">35</name>
    <name evidence="2" type="ORF">SHEEN_35</name>
</gene>
<keyword evidence="1" id="KW-1133">Transmembrane helix</keyword>
<evidence type="ECO:0008006" key="4">
    <source>
        <dbReference type="Google" id="ProtNLM"/>
    </source>
</evidence>
<evidence type="ECO:0000313" key="3">
    <source>
        <dbReference type="Proteomes" id="UP000031723"/>
    </source>
</evidence>
<dbReference type="RefSeq" id="YP_009209072.1">
    <property type="nucleotide sequence ID" value="NC_028914.1"/>
</dbReference>
<keyword evidence="1" id="KW-0812">Transmembrane</keyword>
<sequence length="76" mass="8787">MTTPGWYPTAHGTQYWDGQQWHPGHVPQPVAVMPKKTNHALHLLLTLLTFWLFGGWAWVWIFVAINNSGKTKTVYR</sequence>
<dbReference type="KEGG" id="vg:26635414"/>